<evidence type="ECO:0000313" key="2">
    <source>
        <dbReference type="Proteomes" id="UP000790709"/>
    </source>
</evidence>
<dbReference type="EMBL" id="MU266444">
    <property type="protein sequence ID" value="KAH7923730.1"/>
    <property type="molecule type" value="Genomic_DNA"/>
</dbReference>
<organism evidence="1 2">
    <name type="scientific">Leucogyrophana mollusca</name>
    <dbReference type="NCBI Taxonomy" id="85980"/>
    <lineage>
        <taxon>Eukaryota</taxon>
        <taxon>Fungi</taxon>
        <taxon>Dikarya</taxon>
        <taxon>Basidiomycota</taxon>
        <taxon>Agaricomycotina</taxon>
        <taxon>Agaricomycetes</taxon>
        <taxon>Agaricomycetidae</taxon>
        <taxon>Boletales</taxon>
        <taxon>Boletales incertae sedis</taxon>
        <taxon>Leucogyrophana</taxon>
    </lineage>
</organism>
<keyword evidence="2" id="KW-1185">Reference proteome</keyword>
<protein>
    <submittedName>
        <fullName evidence="1">Uncharacterized protein</fullName>
    </submittedName>
</protein>
<comment type="caution">
    <text evidence="1">The sequence shown here is derived from an EMBL/GenBank/DDBJ whole genome shotgun (WGS) entry which is preliminary data.</text>
</comment>
<evidence type="ECO:0000313" key="1">
    <source>
        <dbReference type="EMBL" id="KAH7923730.1"/>
    </source>
</evidence>
<accession>A0ACB8BD41</accession>
<reference evidence="1" key="1">
    <citation type="journal article" date="2021" name="New Phytol.">
        <title>Evolutionary innovations through gain and loss of genes in the ectomycorrhizal Boletales.</title>
        <authorList>
            <person name="Wu G."/>
            <person name="Miyauchi S."/>
            <person name="Morin E."/>
            <person name="Kuo A."/>
            <person name="Drula E."/>
            <person name="Varga T."/>
            <person name="Kohler A."/>
            <person name="Feng B."/>
            <person name="Cao Y."/>
            <person name="Lipzen A."/>
            <person name="Daum C."/>
            <person name="Hundley H."/>
            <person name="Pangilinan J."/>
            <person name="Johnson J."/>
            <person name="Barry K."/>
            <person name="LaButti K."/>
            <person name="Ng V."/>
            <person name="Ahrendt S."/>
            <person name="Min B."/>
            <person name="Choi I.G."/>
            <person name="Park H."/>
            <person name="Plett J.M."/>
            <person name="Magnuson J."/>
            <person name="Spatafora J.W."/>
            <person name="Nagy L.G."/>
            <person name="Henrissat B."/>
            <person name="Grigoriev I.V."/>
            <person name="Yang Z.L."/>
            <person name="Xu J."/>
            <person name="Martin F.M."/>
        </authorList>
    </citation>
    <scope>NUCLEOTIDE SEQUENCE</scope>
    <source>
        <strain evidence="1">KUC20120723A-06</strain>
    </source>
</reference>
<proteinExistence type="predicted"/>
<sequence>MSSAPPSAAAGSSAEAQAAAFAADPRIHFSKESGTWRLEDDDGSELEYDAAKGKWVPLVDEDLLRKQQAAYSVAGVDEEAPAAPVLARANKKRKEPEDYTSATPVAGPSTKRGKNADKPAKSKNTAVYVTGLPLDAEVDEIAECFGRFGVIEEDDEGELKIKLYAKDNGTFSGEALVVYFKEESVPLAVNLLDDSELRIGDSSTVMRVQKAEFGHKNTGPETSGESKPRKTVDKKKASRRIGKMQKKLQEWDDEDGFGPAKSPDDDKNTANRNSRVVVLKHMFSLKDLEEDATLLLDLKEDVREEASSLGEVTNVVLYDREPDGVMTIKFRDPLSAQACVLKMNGRFFDGRRIEASLYAGKQRFRRSGAGDEIEGDGDDAEKKRLDDFAAWLMTEGD</sequence>
<gene>
    <name evidence="1" type="ORF">BV22DRAFT_1068196</name>
</gene>
<dbReference type="Proteomes" id="UP000790709">
    <property type="component" value="Unassembled WGS sequence"/>
</dbReference>
<name>A0ACB8BD41_9AGAM</name>